<dbReference type="PANTHER" id="PTHR21505:SF12">
    <property type="entry name" value="MADF DOMAIN-CONTAINING PROTEIN-RELATED"/>
    <property type="match status" value="1"/>
</dbReference>
<sequence>MENFETLQNVELEPCTSVDYDPLAIGFVKIEPVNGYNESDDRDAIDTSCNVFQNAEHLMTAKRPKAESAYFKHPSRGFAGVNKRPYERNLSVQAGKQQGSQSKLRRIVSDEGREMKISRKYSHNDVQEHALCLKLIELVKANPVIWSESSKHFLDINLKTAAWRQIAFEMRATVEMVKKKWSSLCAYFRKESSRVDNPNITESGRSDIYSSNWYAYESMQFLKEAANPRPTKSTDAGEKVNAVKVERWPTDRTIRFLREVKNHECLYNVKSSDYNSRRKRLEAWRDVISNMDLEGFGIKDAKKKFHTLQTVFSKEVSRMKASSGPGATAYVSAIQWLGEMQPLVKTSKNADLLDLPFVFHARVKSNRVKPVRWPTDRTIRFLREVKNHECLYNVTSSDYTNKRKRLQAWREVASNMDLDGFGIKDAKTKFHILQTVYSKEMSRMKASSGPGATAYVSAIQWLGEMQPLVSTSKNADLIDHSSVCQTGVKPVKKHRVKMERWPTDQTMRFLGEIKNHECLYNVTSSDYKNRRKRLEAWRVVASNMDLEGFGIKDAKKKFHIFQTVFNKEMSRMKASSDSDDAPYVSAIQWLGEMEALVSTSKNEDLLENIEISGTQDDSYIAYSPEAEPTTPTVEQDTANNTTVERQVKEGKIVVSLEEVNHLKNVSDSISNPNKLNENFSEYISLEVQELPETRQFEVRQKIFNLVAEERLKDVCNNSERNVNSTEELEILRKENEYLKEENNKLKERCQELEEDYDKLTTKFCQLECGIEVLDE</sequence>
<dbReference type="SMART" id="SM00595">
    <property type="entry name" value="MADF"/>
    <property type="match status" value="4"/>
</dbReference>
<evidence type="ECO:0000259" key="2">
    <source>
        <dbReference type="PROSITE" id="PS51029"/>
    </source>
</evidence>
<feature type="domain" description="MADF" evidence="2">
    <location>
        <begin position="255"/>
        <end position="342"/>
    </location>
</feature>
<feature type="coiled-coil region" evidence="1">
    <location>
        <begin position="721"/>
        <end position="762"/>
    </location>
</feature>
<protein>
    <recommendedName>
        <fullName evidence="2">MADF domain-containing protein</fullName>
    </recommendedName>
</protein>
<feature type="domain" description="MADF" evidence="2">
    <location>
        <begin position="134"/>
        <end position="227"/>
    </location>
</feature>
<evidence type="ECO:0000313" key="3">
    <source>
        <dbReference type="EnsemblMetazoa" id="ENSAATROPP012333"/>
    </source>
</evidence>
<dbReference type="PROSITE" id="PS51029">
    <property type="entry name" value="MADF"/>
    <property type="match status" value="4"/>
</dbReference>
<dbReference type="EnsemblMetazoa" id="ENSAATROPT013550">
    <property type="protein sequence ID" value="ENSAATROPP012333"/>
    <property type="gene ID" value="ENSAATROPG011002"/>
</dbReference>
<evidence type="ECO:0000313" key="4">
    <source>
        <dbReference type="Proteomes" id="UP000075880"/>
    </source>
</evidence>
<feature type="domain" description="MADF" evidence="2">
    <location>
        <begin position="508"/>
        <end position="601"/>
    </location>
</feature>
<organism evidence="3 4">
    <name type="scientific">Anopheles atroparvus</name>
    <name type="common">European mosquito</name>
    <dbReference type="NCBI Taxonomy" id="41427"/>
    <lineage>
        <taxon>Eukaryota</taxon>
        <taxon>Metazoa</taxon>
        <taxon>Ecdysozoa</taxon>
        <taxon>Arthropoda</taxon>
        <taxon>Hexapoda</taxon>
        <taxon>Insecta</taxon>
        <taxon>Pterygota</taxon>
        <taxon>Neoptera</taxon>
        <taxon>Endopterygota</taxon>
        <taxon>Diptera</taxon>
        <taxon>Nematocera</taxon>
        <taxon>Culicoidea</taxon>
        <taxon>Culicidae</taxon>
        <taxon>Anophelinae</taxon>
        <taxon>Anopheles</taxon>
    </lineage>
</organism>
<keyword evidence="4" id="KW-1185">Reference proteome</keyword>
<name>A0AAG5DNS0_ANOAO</name>
<evidence type="ECO:0000256" key="1">
    <source>
        <dbReference type="SAM" id="Coils"/>
    </source>
</evidence>
<dbReference type="AlphaFoldDB" id="A0AAG5DNS0"/>
<keyword evidence="1" id="KW-0175">Coiled coil</keyword>
<dbReference type="InterPro" id="IPR006578">
    <property type="entry name" value="MADF-dom"/>
</dbReference>
<dbReference type="PANTHER" id="PTHR21505">
    <property type="entry name" value="MADF DOMAIN-CONTAINING PROTEIN-RELATED"/>
    <property type="match status" value="1"/>
</dbReference>
<accession>A0AAG5DNS0</accession>
<dbReference type="Pfam" id="PF10545">
    <property type="entry name" value="MADF_DNA_bdg"/>
    <property type="match status" value="4"/>
</dbReference>
<dbReference type="Proteomes" id="UP000075880">
    <property type="component" value="Unassembled WGS sequence"/>
</dbReference>
<feature type="domain" description="MADF" evidence="2">
    <location>
        <begin position="380"/>
        <end position="467"/>
    </location>
</feature>
<proteinExistence type="predicted"/>
<reference evidence="3" key="1">
    <citation type="submission" date="2024-04" db="UniProtKB">
        <authorList>
            <consortium name="EnsemblMetazoa"/>
        </authorList>
    </citation>
    <scope>IDENTIFICATION</scope>
    <source>
        <strain evidence="3">EBRO</strain>
    </source>
</reference>